<feature type="compositionally biased region" description="Basic and acidic residues" evidence="7">
    <location>
        <begin position="91"/>
        <end position="103"/>
    </location>
</feature>
<dbReference type="PROSITE" id="PS50026">
    <property type="entry name" value="EGF_3"/>
    <property type="match status" value="24"/>
</dbReference>
<feature type="disulfide bond" evidence="6">
    <location>
        <begin position="429"/>
        <end position="438"/>
    </location>
</feature>
<feature type="disulfide bond" evidence="6">
    <location>
        <begin position="549"/>
        <end position="558"/>
    </location>
</feature>
<comment type="caution">
    <text evidence="6">Lacks conserved residue(s) required for the propagation of feature annotation.</text>
</comment>
<comment type="caution">
    <text evidence="10">The sequence shown here is derived from an EMBL/GenBank/DDBJ whole genome shotgun (WGS) entry which is preliminary data.</text>
</comment>
<dbReference type="InterPro" id="IPR000152">
    <property type="entry name" value="EGF-type_Asp/Asn_hydroxyl_site"/>
</dbReference>
<feature type="domain" description="EGF-like" evidence="9">
    <location>
        <begin position="949"/>
        <end position="987"/>
    </location>
</feature>
<dbReference type="InterPro" id="IPR013032">
    <property type="entry name" value="EGF-like_CS"/>
</dbReference>
<sequence>MSLNWDKQHNHNNHSVFENLIKLHDAIKNQLDGRRNKGNNRDQPKQERRKHGSGSRDVNDDHRKRRSSSSSSSDSDDDRRGRSSSSSSSDSDDHSGKDRGCKHPRDRHRHGTDSRDHHRSGSGSRDQHHHRSGSKDCHHHRNDSRDRHHSSSGSKNQHRHSSSSSSSDDSHQDKGRGKGHGKLINNFIYYFLFILIIIIHKISTKSITFSYRTCLPNINLINIEHYYLSNSQLFQLFTKDFRLHIIYIYNNEQIEYQFGNFNLLLPYSASFDYQFQTAIDYYHEIDTWHYVNITFNDYLSKVFISFNGDETRLIPLIDYPIKNLTTTKLNVNVIVNEQQTNVTCLLPHSGFHTKFKNCLINIKTCEHRTCTSTNNAEQYCPLFKIFDCRPFTDLECGLKTIPVRCLQNHCQNRGICYVDLLRNVTQCVCPSGFAGDQCQYSIDECQSSPCPKHSRCIDLPNSYTCVCDLGWTGVDCSDDIDECKTIQPCKAARACINLPGTYKCDCFDSFGGQNCEMTLDPCLSEPCLNDAIKCHPILESDNVVFRCTCRPGFTGHRCETNINDCEGIICSKNNTHCVDGLNSFDCQCKSNFIRNADGLCVEQNPCNSSPCHSNATCYNLKGGQYRCMCPPTYTGIRCDEDIDECAIFPSICRNGGTCVNEIGSYRCYCASGWIGSTCVKAIDYCLSQPCNQNGTCINDINGFQCRCLSTYTGNVCQYDIDECISNPCMNNATCFNYHGGFYCQCSRGYFGKLCENSPLECQRLQQANLSIKCIDPNLCIANDTEKLKQINQLSTYSCKTEQDQILDTYFTCINEQKFDQCHCPSNLISCINNSIESKSICNCQNGGTCVWINSTNYRCYCPPGLTGDNCLNEINYCSSQPCYNNGTCLSQLNKFTCLCSTNSKGIYCQELINPCESNPCLNHGQCQREYHTYKCNCLLNYKGNHCEIYQTPCLSKPCQNNGKCYDYNNNNTFECQCPFSYYGKYCEQKNDLCKIQINKNFCLNGGLCQINNHTIKCLCLPGFTGLFCEINIDECYIKPCSPHGECLDLINGYQCQCKTGWYGYNCDRQQKDLNKSLIIRSSISTIFHLYQTYINISKILPYHYTLIPIRIQYEFLTTLNHISLLSIGKRFQQELYHNRIITNLDNKIMLSTFIDNREQWTMIIIDIYHLWIDVRIGKNSMSQRFYITSPSLEYELQNEIIFGYKNYSGCIRQIEITYNQVYSIVLTDQLVELNKNIKLGCERTNACENAICRKNELCHDHWFYYTCQCQSPFFGEQCDQIAPIIIFNQSSLIDISFSSSISNISFFFNTLQSNGTLFQLISFSKQNRFTRELILQNRTLSKILGTLVNGHFHLIIIDNEIQQQEYELRNEQILNDGRPHQIQLDLNNNRLIIDRIYNESLIRIHNNKIIPNKLQFFPYGSLNGWLQDLRINNQLISLINTTKLRKNLNITILNMKQLENNPCYPNNPCQNQANCLVTNSYDYLCQCESNWFGQNCSQINLCNYNNSSLCPNGFICKTIDNNNQECLAIGTFEGNSSNLIGIFNYSSILSNEISLRLRAHLQTAHILTIKNLLNLNYFSLYLTNNNLIYRDSILNDDLLIELNNQTFEQWTTFHLQWSNNLTLIFNHLYTYSINLTFDDIFILNNQIEIILGNGFRGCLEYVLIGENLYIPFYNDTLFENDTRINKISIEQINNIQINNCTFNNICKNLNCYHGQCIHDFDRGKCLCNYGWEGDYCNKNIDECQQGNNCSKEHSICQDHIDGYYTCKCDQGFTGKYCETNIDECSSSPCAHNGTCIDLINGYHCNCTNNYISSHCSISLNETCFGHLKSCQNNGTCILKSLNLYVDKPKTECECRDGYSGQWCENDLCQKLNCQHNGTCQRLPSKQATCLCTQQWYGNKCQYDVNECIINKTNICLNNGTCFNYPGSYKCQCQENYLGIHCERKHICLENTPCFNNGLCRPDGEHYYCECLTNFTGSHCEFPTCESIPCQNKGTCIPDNERGFLCNCTGTGYEDETCRTEINECLSNPCQNNASCIDQIDGYICACTKNFIGLQCEHKKFFASLGFSYHYVIWPGVAILLLLVIILLTVIISRIRESRRSRGTYRPALNENGQSSRVEFSMILKPPPEERLI</sequence>
<feature type="compositionally biased region" description="Basic residues" evidence="7">
    <location>
        <begin position="127"/>
        <end position="161"/>
    </location>
</feature>
<evidence type="ECO:0000256" key="7">
    <source>
        <dbReference type="SAM" id="MobiDB-lite"/>
    </source>
</evidence>
<dbReference type="FunFam" id="2.10.25.10:FF:000031">
    <property type="entry name" value="neurogenic locus notch homolog protein 3"/>
    <property type="match status" value="1"/>
</dbReference>
<dbReference type="Proteomes" id="UP000663874">
    <property type="component" value="Unassembled WGS sequence"/>
</dbReference>
<feature type="disulfide bond" evidence="6">
    <location>
        <begin position="2046"/>
        <end position="2055"/>
    </location>
</feature>
<feature type="disulfide bond" evidence="6">
    <location>
        <begin position="977"/>
        <end position="986"/>
    </location>
</feature>
<evidence type="ECO:0000259" key="9">
    <source>
        <dbReference type="PROSITE" id="PS50026"/>
    </source>
</evidence>
<feature type="disulfide bond" evidence="6">
    <location>
        <begin position="506"/>
        <end position="515"/>
    </location>
</feature>
<feature type="domain" description="EGF-like" evidence="9">
    <location>
        <begin position="1696"/>
        <end position="1737"/>
    </location>
</feature>
<feature type="disulfide bond" evidence="6">
    <location>
        <begin position="1727"/>
        <end position="1736"/>
    </location>
</feature>
<feature type="domain" description="EGF-like" evidence="9">
    <location>
        <begin position="1780"/>
        <end position="1816"/>
    </location>
</feature>
<dbReference type="PROSITE" id="PS01187">
    <property type="entry name" value="EGF_CA"/>
    <property type="match status" value="7"/>
</dbReference>
<feature type="domain" description="EGF-like" evidence="9">
    <location>
        <begin position="1943"/>
        <end position="1980"/>
    </location>
</feature>
<dbReference type="PRINTS" id="PR01983">
    <property type="entry name" value="NOTCH"/>
</dbReference>
<feature type="domain" description="EGF-like" evidence="9">
    <location>
        <begin position="1864"/>
        <end position="1901"/>
    </location>
</feature>
<feature type="disulfide bond" evidence="6">
    <location>
        <begin position="1487"/>
        <end position="1496"/>
    </location>
</feature>
<reference evidence="10" key="1">
    <citation type="submission" date="2021-02" db="EMBL/GenBank/DDBJ databases">
        <authorList>
            <person name="Nowell W R."/>
        </authorList>
    </citation>
    <scope>NUCLEOTIDE SEQUENCE</scope>
</reference>
<feature type="disulfide bond" evidence="6">
    <location>
        <begin position="745"/>
        <end position="754"/>
    </location>
</feature>
<feature type="disulfide bond" evidence="6">
    <location>
        <begin position="899"/>
        <end position="908"/>
    </location>
</feature>
<feature type="disulfide bond" evidence="6">
    <location>
        <begin position="1057"/>
        <end position="1066"/>
    </location>
</feature>
<feature type="domain" description="EGF-like" evidence="9">
    <location>
        <begin position="1031"/>
        <end position="1067"/>
    </location>
</feature>
<evidence type="ECO:0000256" key="3">
    <source>
        <dbReference type="ARBA" id="ARBA00022737"/>
    </source>
</evidence>
<evidence type="ECO:0000256" key="4">
    <source>
        <dbReference type="ARBA" id="ARBA00023157"/>
    </source>
</evidence>
<dbReference type="Gene3D" id="2.10.25.10">
    <property type="entry name" value="Laminin"/>
    <property type="match status" value="23"/>
</dbReference>
<evidence type="ECO:0000313" key="11">
    <source>
        <dbReference type="Proteomes" id="UP000663874"/>
    </source>
</evidence>
<accession>A0A818M0I3</accession>
<protein>
    <recommendedName>
        <fullName evidence="9">EGF-like domain-containing protein</fullName>
    </recommendedName>
</protein>
<feature type="domain" description="EGF-like" evidence="9">
    <location>
        <begin position="681"/>
        <end position="717"/>
    </location>
</feature>
<dbReference type="SUPFAM" id="SSF57184">
    <property type="entry name" value="Growth factor receptor domain"/>
    <property type="match status" value="1"/>
</dbReference>
<dbReference type="SUPFAM" id="SSF57196">
    <property type="entry name" value="EGF/Laminin"/>
    <property type="match status" value="16"/>
</dbReference>
<feature type="domain" description="EGF-like" evidence="9">
    <location>
        <begin position="719"/>
        <end position="755"/>
    </location>
</feature>
<keyword evidence="8" id="KW-1133">Transmembrane helix</keyword>
<feature type="domain" description="EGF-like" evidence="9">
    <location>
        <begin position="989"/>
        <end position="1029"/>
    </location>
</feature>
<dbReference type="InterPro" id="IPR013320">
    <property type="entry name" value="ConA-like_dom_sf"/>
</dbReference>
<dbReference type="EMBL" id="CAJOBE010000145">
    <property type="protein sequence ID" value="CAF3580485.1"/>
    <property type="molecule type" value="Genomic_DNA"/>
</dbReference>
<feature type="disulfide bond" evidence="6">
    <location>
        <begin position="1932"/>
        <end position="1941"/>
    </location>
</feature>
<proteinExistence type="predicted"/>
<feature type="domain" description="EGF-like" evidence="9">
    <location>
        <begin position="1243"/>
        <end position="1279"/>
    </location>
</feature>
<dbReference type="InterPro" id="IPR001881">
    <property type="entry name" value="EGF-like_Ca-bd_dom"/>
</dbReference>
<feature type="domain" description="EGF-like" evidence="9">
    <location>
        <begin position="911"/>
        <end position="947"/>
    </location>
</feature>
<feature type="disulfide bond" evidence="6">
    <location>
        <begin position="937"/>
        <end position="946"/>
    </location>
</feature>
<feature type="disulfide bond" evidence="6">
    <location>
        <begin position="1768"/>
        <end position="1777"/>
    </location>
</feature>
<dbReference type="SMART" id="SM00179">
    <property type="entry name" value="EGF_CA"/>
    <property type="match status" value="21"/>
</dbReference>
<keyword evidence="5" id="KW-0325">Glycoprotein</keyword>
<keyword evidence="1 6" id="KW-0245">EGF-like domain</keyword>
<feature type="domain" description="EGF-like" evidence="9">
    <location>
        <begin position="873"/>
        <end position="909"/>
    </location>
</feature>
<keyword evidence="8" id="KW-0812">Transmembrane</keyword>
<dbReference type="PANTHER" id="PTHR12916">
    <property type="entry name" value="CYTOCHROME C OXIDASE POLYPEPTIDE VIC-2"/>
    <property type="match status" value="1"/>
</dbReference>
<dbReference type="InterPro" id="IPR000742">
    <property type="entry name" value="EGF"/>
</dbReference>
<feature type="domain" description="EGF-like" evidence="9">
    <location>
        <begin position="441"/>
        <end position="477"/>
    </location>
</feature>
<evidence type="ECO:0000313" key="10">
    <source>
        <dbReference type="EMBL" id="CAF3580485.1"/>
    </source>
</evidence>
<dbReference type="Pfam" id="PF12661">
    <property type="entry name" value="hEGF"/>
    <property type="match status" value="5"/>
</dbReference>
<name>A0A818M0I3_9BILA</name>
<keyword evidence="8" id="KW-0472">Membrane</keyword>
<dbReference type="InterPro" id="IPR009030">
    <property type="entry name" value="Growth_fac_rcpt_cys_sf"/>
</dbReference>
<feature type="disulfide bond" evidence="6">
    <location>
        <begin position="1019"/>
        <end position="1028"/>
    </location>
</feature>
<dbReference type="GO" id="GO:0005509">
    <property type="term" value="F:calcium ion binding"/>
    <property type="evidence" value="ECO:0007669"/>
    <property type="project" value="InterPro"/>
</dbReference>
<gene>
    <name evidence="10" type="ORF">FNK824_LOCUS2403</name>
</gene>
<feature type="disulfide bond" evidence="6">
    <location>
        <begin position="707"/>
        <end position="716"/>
    </location>
</feature>
<feature type="disulfide bond" evidence="6">
    <location>
        <begin position="1891"/>
        <end position="1900"/>
    </location>
</feature>
<feature type="disulfide bond" evidence="6">
    <location>
        <begin position="1269"/>
        <end position="1278"/>
    </location>
</feature>
<dbReference type="CDD" id="cd00054">
    <property type="entry name" value="EGF_CA"/>
    <property type="match status" value="13"/>
</dbReference>
<feature type="domain" description="EGF-like" evidence="9">
    <location>
        <begin position="641"/>
        <end position="679"/>
    </location>
</feature>
<dbReference type="PROSITE" id="PS00022">
    <property type="entry name" value="EGF_1"/>
    <property type="match status" value="22"/>
</dbReference>
<evidence type="ECO:0000256" key="5">
    <source>
        <dbReference type="ARBA" id="ARBA00023180"/>
    </source>
</evidence>
<dbReference type="Gene3D" id="2.60.120.200">
    <property type="match status" value="1"/>
</dbReference>
<feature type="domain" description="EGF-like" evidence="9">
    <location>
        <begin position="1981"/>
        <end position="2018"/>
    </location>
</feature>
<feature type="domain" description="EGF-like" evidence="9">
    <location>
        <begin position="1459"/>
        <end position="1497"/>
    </location>
</feature>
<evidence type="ECO:0000256" key="2">
    <source>
        <dbReference type="ARBA" id="ARBA00022729"/>
    </source>
</evidence>
<dbReference type="PROSITE" id="PS01186">
    <property type="entry name" value="EGF_2"/>
    <property type="match status" value="10"/>
</dbReference>
<evidence type="ECO:0000256" key="6">
    <source>
        <dbReference type="PROSITE-ProRule" id="PRU00076"/>
    </source>
</evidence>
<dbReference type="SMART" id="SM00181">
    <property type="entry name" value="EGF"/>
    <property type="match status" value="26"/>
</dbReference>
<feature type="domain" description="EGF-like" evidence="9">
    <location>
        <begin position="479"/>
        <end position="516"/>
    </location>
</feature>
<feature type="disulfide bond" evidence="6">
    <location>
        <begin position="669"/>
        <end position="678"/>
    </location>
</feature>
<dbReference type="FunFam" id="2.10.25.10:FF:000173">
    <property type="entry name" value="Neurogenic locus notch protein 2"/>
    <property type="match status" value="1"/>
</dbReference>
<feature type="domain" description="EGF-like" evidence="9">
    <location>
        <begin position="401"/>
        <end position="439"/>
    </location>
</feature>
<feature type="domain" description="EGF-like" evidence="9">
    <location>
        <begin position="1739"/>
        <end position="1778"/>
    </location>
</feature>
<feature type="disulfide bond" evidence="6">
    <location>
        <begin position="1806"/>
        <end position="1815"/>
    </location>
</feature>
<feature type="disulfide bond" evidence="6">
    <location>
        <begin position="1749"/>
        <end position="1766"/>
    </location>
</feature>
<dbReference type="SUPFAM" id="SSF49899">
    <property type="entry name" value="Concanavalin A-like lectins/glucanases"/>
    <property type="match status" value="2"/>
</dbReference>
<feature type="domain" description="EGF-like" evidence="9">
    <location>
        <begin position="1903"/>
        <end position="1942"/>
    </location>
</feature>
<feature type="domain" description="EGF-like" evidence="9">
    <location>
        <begin position="518"/>
        <end position="559"/>
    </location>
</feature>
<dbReference type="Pfam" id="PF00008">
    <property type="entry name" value="EGF"/>
    <property type="match status" value="7"/>
</dbReference>
<keyword evidence="4 6" id="KW-1015">Disulfide bond</keyword>
<feature type="disulfide bond" evidence="6">
    <location>
        <begin position="861"/>
        <end position="870"/>
    </location>
</feature>
<feature type="disulfide bond" evidence="6">
    <location>
        <begin position="467"/>
        <end position="476"/>
    </location>
</feature>
<dbReference type="InterPro" id="IPR018097">
    <property type="entry name" value="EGF_Ca-bd_CS"/>
</dbReference>
<organism evidence="10 11">
    <name type="scientific">Rotaria sordida</name>
    <dbReference type="NCBI Taxonomy" id="392033"/>
    <lineage>
        <taxon>Eukaryota</taxon>
        <taxon>Metazoa</taxon>
        <taxon>Spiralia</taxon>
        <taxon>Gnathifera</taxon>
        <taxon>Rotifera</taxon>
        <taxon>Eurotatoria</taxon>
        <taxon>Bdelloidea</taxon>
        <taxon>Philodinida</taxon>
        <taxon>Philodinidae</taxon>
        <taxon>Rotaria</taxon>
    </lineage>
</organism>
<keyword evidence="3" id="KW-0677">Repeat</keyword>
<dbReference type="FunFam" id="2.10.25.10:FF:000122">
    <property type="entry name" value="Protein crumbs homolog 2"/>
    <property type="match status" value="2"/>
</dbReference>
<feature type="domain" description="EGF-like" evidence="9">
    <location>
        <begin position="602"/>
        <end position="639"/>
    </location>
</feature>
<keyword evidence="2" id="KW-0732">Signal</keyword>
<dbReference type="InterPro" id="IPR049883">
    <property type="entry name" value="NOTCH1_EGF-like"/>
</dbReference>
<dbReference type="PANTHER" id="PTHR12916:SF4">
    <property type="entry name" value="UNINFLATABLE, ISOFORM C"/>
    <property type="match status" value="1"/>
</dbReference>
<feature type="transmembrane region" description="Helical" evidence="8">
    <location>
        <begin position="183"/>
        <end position="202"/>
    </location>
</feature>
<feature type="domain" description="EGF-like" evidence="9">
    <location>
        <begin position="837"/>
        <end position="871"/>
    </location>
</feature>
<feature type="disulfide bond" evidence="6">
    <location>
        <begin position="1970"/>
        <end position="1979"/>
    </location>
</feature>
<evidence type="ECO:0000256" key="8">
    <source>
        <dbReference type="SAM" id="Phobius"/>
    </source>
</evidence>
<dbReference type="PROSITE" id="PS00010">
    <property type="entry name" value="ASX_HYDROXYL"/>
    <property type="match status" value="10"/>
</dbReference>
<feature type="transmembrane region" description="Helical" evidence="8">
    <location>
        <begin position="2070"/>
        <end position="2091"/>
    </location>
</feature>
<dbReference type="Pfam" id="PF07645">
    <property type="entry name" value="EGF_CA"/>
    <property type="match status" value="2"/>
</dbReference>
<feature type="disulfide bond" evidence="6">
    <location>
        <begin position="629"/>
        <end position="638"/>
    </location>
</feature>
<dbReference type="FunFam" id="2.10.25.10:FF:000472">
    <property type="entry name" value="Uncharacterized protein, isoform A"/>
    <property type="match status" value="4"/>
</dbReference>
<dbReference type="FunFam" id="2.10.25.10:FF:000125">
    <property type="entry name" value="Neurogenic locus notch protein-like"/>
    <property type="match status" value="1"/>
</dbReference>
<feature type="domain" description="EGF-like" evidence="9">
    <location>
        <begin position="2020"/>
        <end position="2056"/>
    </location>
</feature>
<feature type="disulfide bond" evidence="6">
    <location>
        <begin position="958"/>
        <end position="975"/>
    </location>
</feature>
<evidence type="ECO:0000256" key="1">
    <source>
        <dbReference type="ARBA" id="ARBA00022536"/>
    </source>
</evidence>
<feature type="region of interest" description="Disordered" evidence="7">
    <location>
        <begin position="32"/>
        <end position="177"/>
    </location>
</feature>
<feature type="compositionally biased region" description="Basic and acidic residues" evidence="7">
    <location>
        <begin position="32"/>
        <end position="46"/>
    </location>
</feature>
<feature type="disulfide bond" evidence="6">
    <location>
        <begin position="410"/>
        <end position="427"/>
    </location>
</feature>